<evidence type="ECO:0000256" key="6">
    <source>
        <dbReference type="ARBA" id="ARBA00022989"/>
    </source>
</evidence>
<feature type="transmembrane region" description="Helical" evidence="12">
    <location>
        <begin position="66"/>
        <end position="86"/>
    </location>
</feature>
<feature type="transmembrane region" description="Helical" evidence="12">
    <location>
        <begin position="168"/>
        <end position="186"/>
    </location>
</feature>
<reference evidence="13" key="1">
    <citation type="journal article" date="2017" name="mSystems">
        <title>Increased biosynthetic gene dosage in a genome-reduced defensive bacterial symbiont.</title>
        <authorList>
            <person name="Lopera J."/>
            <person name="Miller I.J."/>
            <person name="McPhail K.L."/>
            <person name="Kwan J.C."/>
        </authorList>
    </citation>
    <scope>NUCLEOTIDE SEQUENCE</scope>
    <source>
        <strain evidence="13">TIC-2013-079</strain>
    </source>
</reference>
<name>A0A2D1BXV3_9ASCI</name>
<dbReference type="EMBL" id="MF573328">
    <property type="protein sequence ID" value="ATN28869.1"/>
    <property type="molecule type" value="Genomic_DNA"/>
</dbReference>
<organism evidence="13">
    <name type="scientific">Lissoclinum sp. TIC-2013-079</name>
    <dbReference type="NCBI Taxonomy" id="2010181"/>
    <lineage>
        <taxon>Eukaryota</taxon>
        <taxon>Metazoa</taxon>
        <taxon>Chordata</taxon>
        <taxon>Tunicata</taxon>
        <taxon>Ascidiacea</taxon>
        <taxon>Aplousobranchia</taxon>
        <taxon>Didemnidae</taxon>
        <taxon>Lissoclinum</taxon>
    </lineage>
</organism>
<comment type="subcellular location">
    <subcellularLocation>
        <location evidence="1">Membrane</location>
        <topology evidence="1">Multi-pass membrane protein</topology>
    </subcellularLocation>
    <subcellularLocation>
        <location evidence="10">Mitochondrion inner membrane</location>
        <topology evidence="10">Multi-pass membrane protein</topology>
    </subcellularLocation>
</comment>
<proteinExistence type="inferred from homology"/>
<dbReference type="GO" id="GO:0009060">
    <property type="term" value="P:aerobic respiration"/>
    <property type="evidence" value="ECO:0007669"/>
    <property type="project" value="TreeGrafter"/>
</dbReference>
<comment type="similarity">
    <text evidence="2 10">Belongs to the complex I subunit 1 family.</text>
</comment>
<evidence type="ECO:0000256" key="5">
    <source>
        <dbReference type="ARBA" id="ARBA00022692"/>
    </source>
</evidence>
<accession>A0A2D1BXV3</accession>
<dbReference type="GO" id="GO:0003954">
    <property type="term" value="F:NADH dehydrogenase activity"/>
    <property type="evidence" value="ECO:0007669"/>
    <property type="project" value="TreeGrafter"/>
</dbReference>
<keyword evidence="11 13" id="KW-0496">Mitochondrion</keyword>
<evidence type="ECO:0000256" key="4">
    <source>
        <dbReference type="ARBA" id="ARBA00021009"/>
    </source>
</evidence>
<dbReference type="Pfam" id="PF00146">
    <property type="entry name" value="NADHdh"/>
    <property type="match status" value="1"/>
</dbReference>
<evidence type="ECO:0000256" key="7">
    <source>
        <dbReference type="ARBA" id="ARBA00023027"/>
    </source>
</evidence>
<dbReference type="GO" id="GO:0008137">
    <property type="term" value="F:NADH dehydrogenase (ubiquinone) activity"/>
    <property type="evidence" value="ECO:0007669"/>
    <property type="project" value="UniProtKB-EC"/>
</dbReference>
<evidence type="ECO:0000256" key="2">
    <source>
        <dbReference type="ARBA" id="ARBA00010535"/>
    </source>
</evidence>
<keyword evidence="8 12" id="KW-0472">Membrane</keyword>
<evidence type="ECO:0000256" key="9">
    <source>
        <dbReference type="ARBA" id="ARBA00049551"/>
    </source>
</evidence>
<evidence type="ECO:0000256" key="1">
    <source>
        <dbReference type="ARBA" id="ARBA00004141"/>
    </source>
</evidence>
<evidence type="ECO:0000256" key="12">
    <source>
        <dbReference type="SAM" id="Phobius"/>
    </source>
</evidence>
<gene>
    <name evidence="13" type="primary">ND1</name>
</gene>
<evidence type="ECO:0000256" key="11">
    <source>
        <dbReference type="RuleBase" id="RU000473"/>
    </source>
</evidence>
<dbReference type="InterPro" id="IPR018086">
    <property type="entry name" value="NADH_UbQ_OxRdtase_su1_CS"/>
</dbReference>
<evidence type="ECO:0000256" key="10">
    <source>
        <dbReference type="RuleBase" id="RU000471"/>
    </source>
</evidence>
<evidence type="ECO:0000256" key="8">
    <source>
        <dbReference type="ARBA" id="ARBA00023136"/>
    </source>
</evidence>
<feature type="transmembrane region" description="Helical" evidence="12">
    <location>
        <begin position="136"/>
        <end position="156"/>
    </location>
</feature>
<evidence type="ECO:0000256" key="3">
    <source>
        <dbReference type="ARBA" id="ARBA00012944"/>
    </source>
</evidence>
<sequence>MMFLIIILFLLLLVAFLVLIERNILGLGQKRKGPNLVGFYGLMQTIMDGMKLLMKNMIFPHNSLSLYFFYGPILGFLLSLIMWFFLPLPFTLINLYYGLILILFIGSLNSYSIMWSGWGSYSSYSKIGSLRSVAQMISYEVVLSFFFIIFLMNKGIYSFSSVLWYNQMFYIFFFFIFFVWIVISLAENNRTPFDLVEGESELVGGYNVEYSGSLFTLLFLSEYLVIWVFSFITMVFFFYFSLIIIMLMMLLFIFLRVTLPRYKYYDLIKICWLIILPFITFVLIFFL</sequence>
<keyword evidence="5 10" id="KW-0812">Transmembrane</keyword>
<dbReference type="InterPro" id="IPR001694">
    <property type="entry name" value="NADH_UbQ_OxRdtase_su1/FPO"/>
</dbReference>
<comment type="catalytic activity">
    <reaction evidence="9 11">
        <text>a ubiquinone + NADH + 5 H(+)(in) = a ubiquinol + NAD(+) + 4 H(+)(out)</text>
        <dbReference type="Rhea" id="RHEA:29091"/>
        <dbReference type="Rhea" id="RHEA-COMP:9565"/>
        <dbReference type="Rhea" id="RHEA-COMP:9566"/>
        <dbReference type="ChEBI" id="CHEBI:15378"/>
        <dbReference type="ChEBI" id="CHEBI:16389"/>
        <dbReference type="ChEBI" id="CHEBI:17976"/>
        <dbReference type="ChEBI" id="CHEBI:57540"/>
        <dbReference type="ChEBI" id="CHEBI:57945"/>
        <dbReference type="EC" id="7.1.1.2"/>
    </reaction>
</comment>
<evidence type="ECO:0000313" key="13">
    <source>
        <dbReference type="EMBL" id="ATN28869.1"/>
    </source>
</evidence>
<dbReference type="AlphaFoldDB" id="A0A2D1BXV3"/>
<keyword evidence="6 12" id="KW-1133">Transmembrane helix</keyword>
<dbReference type="PANTHER" id="PTHR11432:SF3">
    <property type="entry name" value="NADH-UBIQUINONE OXIDOREDUCTASE CHAIN 1"/>
    <property type="match status" value="1"/>
</dbReference>
<geneLocation type="mitochondrion" evidence="13"/>
<dbReference type="GO" id="GO:0005743">
    <property type="term" value="C:mitochondrial inner membrane"/>
    <property type="evidence" value="ECO:0007669"/>
    <property type="project" value="UniProtKB-SubCell"/>
</dbReference>
<feature type="transmembrane region" description="Helical" evidence="12">
    <location>
        <begin position="236"/>
        <end position="255"/>
    </location>
</feature>
<protein>
    <recommendedName>
        <fullName evidence="4 11">NADH-ubiquinone oxidoreductase chain 1</fullName>
        <ecNumber evidence="3 11">7.1.1.2</ecNumber>
    </recommendedName>
</protein>
<feature type="transmembrane region" description="Helical" evidence="12">
    <location>
        <begin position="267"/>
        <end position="286"/>
    </location>
</feature>
<dbReference type="PANTHER" id="PTHR11432">
    <property type="entry name" value="NADH DEHYDROGENASE SUBUNIT 1"/>
    <property type="match status" value="1"/>
</dbReference>
<feature type="transmembrane region" description="Helical" evidence="12">
    <location>
        <begin position="92"/>
        <end position="115"/>
    </location>
</feature>
<dbReference type="PROSITE" id="PS00668">
    <property type="entry name" value="COMPLEX1_ND1_2"/>
    <property type="match status" value="1"/>
</dbReference>
<keyword evidence="7 10" id="KW-0520">NAD</keyword>
<dbReference type="EC" id="7.1.1.2" evidence="3 11"/>
<keyword evidence="11" id="KW-0830">Ubiquinone</keyword>